<dbReference type="eggNOG" id="COG0845">
    <property type="taxonomic scope" value="Bacteria"/>
</dbReference>
<evidence type="ECO:0000313" key="10">
    <source>
        <dbReference type="Proteomes" id="UP000014568"/>
    </source>
</evidence>
<dbReference type="InterPro" id="IPR030190">
    <property type="entry name" value="MacA_alpha-hairpin_sf"/>
</dbReference>
<dbReference type="Pfam" id="PF25967">
    <property type="entry name" value="RND-MFP_C"/>
    <property type="match status" value="1"/>
</dbReference>
<dbReference type="InterPro" id="IPR006143">
    <property type="entry name" value="RND_pump_MFP"/>
</dbReference>
<comment type="similarity">
    <text evidence="2">Belongs to the membrane fusion protein (MFP) (TC 8.A.1) family.</text>
</comment>
<dbReference type="PANTHER" id="PTHR30469">
    <property type="entry name" value="MULTIDRUG RESISTANCE PROTEIN MDTA"/>
    <property type="match status" value="1"/>
</dbReference>
<dbReference type="OrthoDB" id="9806939at2"/>
<evidence type="ECO:0000259" key="7">
    <source>
        <dbReference type="Pfam" id="PF25954"/>
    </source>
</evidence>
<feature type="domain" description="CusB-like beta-barrel" evidence="7">
    <location>
        <begin position="203"/>
        <end position="276"/>
    </location>
</feature>
<dbReference type="Proteomes" id="UP000014568">
    <property type="component" value="Unassembled WGS sequence"/>
</dbReference>
<dbReference type="PANTHER" id="PTHR30469:SF29">
    <property type="entry name" value="BLR2860 PROTEIN"/>
    <property type="match status" value="1"/>
</dbReference>
<accession>S3N2N2</accession>
<comment type="caution">
    <text evidence="9">The sequence shown here is derived from an EMBL/GenBank/DDBJ whole genome shotgun (WGS) entry which is preliminary data.</text>
</comment>
<dbReference type="NCBIfam" id="TIGR01730">
    <property type="entry name" value="RND_mfp"/>
    <property type="match status" value="1"/>
</dbReference>
<dbReference type="GO" id="GO:1990281">
    <property type="term" value="C:efflux pump complex"/>
    <property type="evidence" value="ECO:0007669"/>
    <property type="project" value="TreeGrafter"/>
</dbReference>
<feature type="transmembrane region" description="Helical" evidence="5">
    <location>
        <begin position="7"/>
        <end position="28"/>
    </location>
</feature>
<organism evidence="9 10">
    <name type="scientific">Acinetobacter rudis CIP 110305</name>
    <dbReference type="NCBI Taxonomy" id="421052"/>
    <lineage>
        <taxon>Bacteria</taxon>
        <taxon>Pseudomonadati</taxon>
        <taxon>Pseudomonadota</taxon>
        <taxon>Gammaproteobacteria</taxon>
        <taxon>Moraxellales</taxon>
        <taxon>Moraxellaceae</taxon>
        <taxon>Acinetobacter</taxon>
    </lineage>
</organism>
<dbReference type="PATRIC" id="fig|421052.3.peg.1649"/>
<comment type="subcellular location">
    <subcellularLocation>
        <location evidence="1">Cell envelope</location>
    </subcellularLocation>
</comment>
<evidence type="ECO:0000256" key="1">
    <source>
        <dbReference type="ARBA" id="ARBA00004196"/>
    </source>
</evidence>
<dbReference type="GO" id="GO:1990961">
    <property type="term" value="P:xenobiotic detoxification by transmembrane export across the plasma membrane"/>
    <property type="evidence" value="ECO:0007669"/>
    <property type="project" value="InterPro"/>
</dbReference>
<evidence type="ECO:0000256" key="2">
    <source>
        <dbReference type="ARBA" id="ARBA00009477"/>
    </source>
</evidence>
<dbReference type="InterPro" id="IPR058627">
    <property type="entry name" value="MdtA-like_C"/>
</dbReference>
<dbReference type="Gene3D" id="2.40.30.170">
    <property type="match status" value="1"/>
</dbReference>
<dbReference type="Pfam" id="PF25954">
    <property type="entry name" value="Beta-barrel_RND_2"/>
    <property type="match status" value="1"/>
</dbReference>
<dbReference type="GO" id="GO:0019898">
    <property type="term" value="C:extrinsic component of membrane"/>
    <property type="evidence" value="ECO:0007669"/>
    <property type="project" value="InterPro"/>
</dbReference>
<evidence type="ECO:0000256" key="5">
    <source>
        <dbReference type="SAM" id="Phobius"/>
    </source>
</evidence>
<dbReference type="GO" id="GO:0030313">
    <property type="term" value="C:cell envelope"/>
    <property type="evidence" value="ECO:0007669"/>
    <property type="project" value="UniProtKB-SubCell"/>
</dbReference>
<dbReference type="InterPro" id="IPR058792">
    <property type="entry name" value="Beta-barrel_RND_2"/>
</dbReference>
<evidence type="ECO:0000256" key="4">
    <source>
        <dbReference type="ARBA" id="ARBA00023054"/>
    </source>
</evidence>
<keyword evidence="5" id="KW-1133">Transmembrane helix</keyword>
<sequence length="382" mass="42164">MKSNHKKWLIALLVIVLLGVALLIYFWMKSGQQHSASFQYPPVKVALTTVSLKSAPRKLTAVGELEAVRQIQVASEAAGRIQQIYFQSGQYVNAGQLLIQLNDDIEQAEIVQLKAKLKLNEAVYQRGQALLKINAVAKEEVENALANRDVMLGQIQQLNAKIQQKKIRAPFSGVIGIRRVHQGQFLNIGEPIVSLVDTQYLLVNFNLDERSTPNIKVGQQLQVGLDAFPDQQFTAQVTAIDPLISSSRTVSVQAKLPNLQQQFKAGMYANVVLQQHQEQVLMMPETAVTYTAYGETVFKAVDHQGQLQASKVAVKIGERSDGWVEVKSGLKQGDRVVSSGQLKLSDAMPIEAMSQHTLELDKTKVISAMATEAPVKKQEATE</sequence>
<keyword evidence="5" id="KW-0812">Transmembrane</keyword>
<dbReference type="FunFam" id="2.40.30.170:FF:000010">
    <property type="entry name" value="Efflux RND transporter periplasmic adaptor subunit"/>
    <property type="match status" value="1"/>
</dbReference>
<dbReference type="RefSeq" id="WP_016656100.1">
    <property type="nucleotide sequence ID" value="NZ_KE340353.1"/>
</dbReference>
<protein>
    <submittedName>
        <fullName evidence="9">Uncharacterized protein</fullName>
    </submittedName>
</protein>
<dbReference type="GO" id="GO:0015562">
    <property type="term" value="F:efflux transmembrane transporter activity"/>
    <property type="evidence" value="ECO:0007669"/>
    <property type="project" value="TreeGrafter"/>
</dbReference>
<keyword evidence="4" id="KW-0175">Coiled coil</keyword>
<reference evidence="9 10" key="1">
    <citation type="submission" date="2013-06" db="EMBL/GenBank/DDBJ databases">
        <title>The Genome Sequence of Acinetobacter rudis CIP 110305.</title>
        <authorList>
            <consortium name="The Broad Institute Genome Sequencing Platform"/>
            <consortium name="The Broad Institute Genome Sequencing Center for Infectious Disease"/>
            <person name="Cerqueira G."/>
            <person name="Feldgarden M."/>
            <person name="Courvalin P."/>
            <person name="Perichon B."/>
            <person name="Grillot-Courvalin C."/>
            <person name="Clermont D."/>
            <person name="Rocha E."/>
            <person name="Yoon E.-J."/>
            <person name="Nemec A."/>
            <person name="Young S.K."/>
            <person name="Zeng Q."/>
            <person name="Gargeya S."/>
            <person name="Fitzgerald M."/>
            <person name="Abouelleil A."/>
            <person name="Alvarado L."/>
            <person name="Berlin A.M."/>
            <person name="Chapman S.B."/>
            <person name="Dewar J."/>
            <person name="Goldberg J."/>
            <person name="Griggs A."/>
            <person name="Gujja S."/>
            <person name="Hansen M."/>
            <person name="Howarth C."/>
            <person name="Imamovic A."/>
            <person name="Larimer J."/>
            <person name="McCowan C."/>
            <person name="Murphy C."/>
            <person name="Pearson M."/>
            <person name="Priest M."/>
            <person name="Roberts A."/>
            <person name="Saif S."/>
            <person name="Shea T."/>
            <person name="Sykes S."/>
            <person name="Wortman J."/>
            <person name="Nusbaum C."/>
            <person name="Birren B."/>
        </authorList>
    </citation>
    <scope>NUCLEOTIDE SEQUENCE [LARGE SCALE GENOMIC DNA]</scope>
    <source>
        <strain evidence="9 10">CIP 110305</strain>
    </source>
</reference>
<proteinExistence type="inferred from homology"/>
<evidence type="ECO:0000259" key="6">
    <source>
        <dbReference type="Pfam" id="PF25917"/>
    </source>
</evidence>
<dbReference type="EMBL" id="ATGI01000021">
    <property type="protein sequence ID" value="EPF74325.1"/>
    <property type="molecule type" value="Genomic_DNA"/>
</dbReference>
<dbReference type="AlphaFoldDB" id="S3N2N2"/>
<evidence type="ECO:0000256" key="3">
    <source>
        <dbReference type="ARBA" id="ARBA00022448"/>
    </source>
</evidence>
<dbReference type="SUPFAM" id="SSF111369">
    <property type="entry name" value="HlyD-like secretion proteins"/>
    <property type="match status" value="1"/>
</dbReference>
<name>S3N2N2_9GAMM</name>
<dbReference type="HOGENOM" id="CLU_018816_1_2_6"/>
<evidence type="ECO:0000313" key="9">
    <source>
        <dbReference type="EMBL" id="EPF74325.1"/>
    </source>
</evidence>
<dbReference type="Gene3D" id="2.40.420.20">
    <property type="match status" value="1"/>
</dbReference>
<keyword evidence="5" id="KW-0472">Membrane</keyword>
<evidence type="ECO:0000259" key="8">
    <source>
        <dbReference type="Pfam" id="PF25967"/>
    </source>
</evidence>
<feature type="domain" description="Multidrug resistance protein MdtA-like C-terminal permuted SH3" evidence="8">
    <location>
        <begin position="279"/>
        <end position="340"/>
    </location>
</feature>
<dbReference type="Gene3D" id="2.40.50.100">
    <property type="match status" value="1"/>
</dbReference>
<dbReference type="STRING" id="632955.GCA_000829675_03533"/>
<dbReference type="Gene3D" id="6.10.140.1990">
    <property type="match status" value="1"/>
</dbReference>
<dbReference type="InterPro" id="IPR058625">
    <property type="entry name" value="MdtA-like_BSH"/>
</dbReference>
<keyword evidence="10" id="KW-1185">Reference proteome</keyword>
<gene>
    <name evidence="9" type="ORF">F945_01692</name>
</gene>
<keyword evidence="3" id="KW-0813">Transport</keyword>
<dbReference type="Pfam" id="PF25917">
    <property type="entry name" value="BSH_RND"/>
    <property type="match status" value="1"/>
</dbReference>
<feature type="domain" description="Multidrug resistance protein MdtA-like barrel-sandwich hybrid" evidence="6">
    <location>
        <begin position="69"/>
        <end position="195"/>
    </location>
</feature>
<dbReference type="GO" id="GO:1990195">
    <property type="term" value="C:macrolide transmembrane transporter complex"/>
    <property type="evidence" value="ECO:0007669"/>
    <property type="project" value="InterPro"/>
</dbReference>